<dbReference type="EMBL" id="VYZN01000004">
    <property type="protein sequence ID" value="KAE9543928.1"/>
    <property type="molecule type" value="Genomic_DNA"/>
</dbReference>
<protein>
    <submittedName>
        <fullName evidence="1">Uncharacterized protein</fullName>
    </submittedName>
</protein>
<reference evidence="1 2" key="1">
    <citation type="submission" date="2019-08" db="EMBL/GenBank/DDBJ databases">
        <title>The genome of the soybean aphid Biotype 1, its phylome, world population structure and adaptation to the North American continent.</title>
        <authorList>
            <person name="Giordano R."/>
            <person name="Donthu R.K."/>
            <person name="Hernandez A.G."/>
            <person name="Wright C.L."/>
            <person name="Zimin A.V."/>
        </authorList>
    </citation>
    <scope>NUCLEOTIDE SEQUENCE [LARGE SCALE GENOMIC DNA]</scope>
    <source>
        <tissue evidence="1">Whole aphids</tissue>
    </source>
</reference>
<sequence length="258" mass="29764">MSLIKSLNVASSIFSEIFVSTINAIERTSISIKLFSLITFSIDLMKSKTISGSNIPLTIHLCTYQENLHACQLSLKSNQHGFLNLTGQHVSIILDLKTKFHSGINKKENVNLQYTLIHFEFYLFSLTVQLGLYKMLENHYNFLLTLNECKKQQCYEIEVDGNFNNYGLKLTILANHKLNHMPLLKMFEFHSTVSTNLKIILQVRALYYFLQQFLYQALQWVAKIIDTILLALLSNQTTNLHKALMKFFGDCLNLGYYD</sequence>
<dbReference type="AlphaFoldDB" id="A0A6G0U483"/>
<organism evidence="1 2">
    <name type="scientific">Aphis glycines</name>
    <name type="common">Soybean aphid</name>
    <dbReference type="NCBI Taxonomy" id="307491"/>
    <lineage>
        <taxon>Eukaryota</taxon>
        <taxon>Metazoa</taxon>
        <taxon>Ecdysozoa</taxon>
        <taxon>Arthropoda</taxon>
        <taxon>Hexapoda</taxon>
        <taxon>Insecta</taxon>
        <taxon>Pterygota</taxon>
        <taxon>Neoptera</taxon>
        <taxon>Paraneoptera</taxon>
        <taxon>Hemiptera</taxon>
        <taxon>Sternorrhyncha</taxon>
        <taxon>Aphidomorpha</taxon>
        <taxon>Aphidoidea</taxon>
        <taxon>Aphididae</taxon>
        <taxon>Aphidini</taxon>
        <taxon>Aphis</taxon>
        <taxon>Aphis</taxon>
    </lineage>
</organism>
<gene>
    <name evidence="1" type="ORF">AGLY_001906</name>
</gene>
<evidence type="ECO:0000313" key="1">
    <source>
        <dbReference type="EMBL" id="KAE9543928.1"/>
    </source>
</evidence>
<accession>A0A6G0U483</accession>
<comment type="caution">
    <text evidence="1">The sequence shown here is derived from an EMBL/GenBank/DDBJ whole genome shotgun (WGS) entry which is preliminary data.</text>
</comment>
<name>A0A6G0U483_APHGL</name>
<dbReference type="Proteomes" id="UP000475862">
    <property type="component" value="Unassembled WGS sequence"/>
</dbReference>
<evidence type="ECO:0000313" key="2">
    <source>
        <dbReference type="Proteomes" id="UP000475862"/>
    </source>
</evidence>
<proteinExistence type="predicted"/>
<keyword evidence="2" id="KW-1185">Reference proteome</keyword>